<evidence type="ECO:0000256" key="1">
    <source>
        <dbReference type="SAM" id="MobiDB-lite"/>
    </source>
</evidence>
<evidence type="ECO:0000313" key="2">
    <source>
        <dbReference type="EMBL" id="GMM37511.1"/>
    </source>
</evidence>
<dbReference type="InterPro" id="IPR012677">
    <property type="entry name" value="Nucleotide-bd_a/b_plait_sf"/>
</dbReference>
<proteinExistence type="predicted"/>
<dbReference type="Gene3D" id="3.30.70.330">
    <property type="match status" value="1"/>
</dbReference>
<dbReference type="GeneID" id="90075486"/>
<feature type="compositionally biased region" description="Polar residues" evidence="1">
    <location>
        <begin position="1"/>
        <end position="30"/>
    </location>
</feature>
<accession>A0AAV5QS10</accession>
<gene>
    <name evidence="2" type="ORF">DASC09_048360</name>
</gene>
<evidence type="ECO:0000313" key="3">
    <source>
        <dbReference type="Proteomes" id="UP001360560"/>
    </source>
</evidence>
<dbReference type="AlphaFoldDB" id="A0AAV5QS10"/>
<dbReference type="RefSeq" id="XP_064854507.1">
    <property type="nucleotide sequence ID" value="XM_064998435.1"/>
</dbReference>
<organism evidence="2 3">
    <name type="scientific">Saccharomycopsis crataegensis</name>
    <dbReference type="NCBI Taxonomy" id="43959"/>
    <lineage>
        <taxon>Eukaryota</taxon>
        <taxon>Fungi</taxon>
        <taxon>Dikarya</taxon>
        <taxon>Ascomycota</taxon>
        <taxon>Saccharomycotina</taxon>
        <taxon>Saccharomycetes</taxon>
        <taxon>Saccharomycopsidaceae</taxon>
        <taxon>Saccharomycopsis</taxon>
    </lineage>
</organism>
<reference evidence="2 3" key="1">
    <citation type="journal article" date="2023" name="Elife">
        <title>Identification of key yeast species and microbe-microbe interactions impacting larval growth of Drosophila in the wild.</title>
        <authorList>
            <person name="Mure A."/>
            <person name="Sugiura Y."/>
            <person name="Maeda R."/>
            <person name="Honda K."/>
            <person name="Sakurai N."/>
            <person name="Takahashi Y."/>
            <person name="Watada M."/>
            <person name="Katoh T."/>
            <person name="Gotoh A."/>
            <person name="Gotoh Y."/>
            <person name="Taniguchi I."/>
            <person name="Nakamura K."/>
            <person name="Hayashi T."/>
            <person name="Katayama T."/>
            <person name="Uemura T."/>
            <person name="Hattori Y."/>
        </authorList>
    </citation>
    <scope>NUCLEOTIDE SEQUENCE [LARGE SCALE GENOMIC DNA]</scope>
    <source>
        <strain evidence="2 3">SC-9</strain>
    </source>
</reference>
<dbReference type="EMBL" id="BTFZ01000012">
    <property type="protein sequence ID" value="GMM37511.1"/>
    <property type="molecule type" value="Genomic_DNA"/>
</dbReference>
<dbReference type="Proteomes" id="UP001360560">
    <property type="component" value="Unassembled WGS sequence"/>
</dbReference>
<name>A0AAV5QS10_9ASCO</name>
<keyword evidence="3" id="KW-1185">Reference proteome</keyword>
<comment type="caution">
    <text evidence="2">The sequence shown here is derived from an EMBL/GenBank/DDBJ whole genome shotgun (WGS) entry which is preliminary data.</text>
</comment>
<protein>
    <submittedName>
        <fullName evidence="2">Ssp2 protein</fullName>
    </submittedName>
</protein>
<sequence length="416" mass="46686">MLTQITVLEGENQSAPQNCGTQENKKNSALGTIGAKARPSSGHSRKASLNNFWIPRETNVVKVTKPEKLGIRKLAKAYTRSLVSGWSTEIAPQGSLPKCKSLEDAVVNEFLSGREVKSLRIDDSKIEASKAFPKLPNIDQRMLAEEQNSIGSRNINLSNRDKKPLEDNKNIVNISQTLETLFPGNFAKKAIQVDPGREMILTGFPKNVNVNSILGFIAGGVIERIVPEIVKEGKDIVVNNLYLCFTKAKDAEDFFNFSKTGLFVVCGENIKVRWTGSCKYRYCNEIPKINELSSSFIESEVNIGACRCLIIKKLTNRCQKSKQRSAYYRNYGISRPYCDDFDIKEVEKDFSQYGEIVEITPAISRKLCVSIHYYDIRSAILAKKEKETTTSKLHAKYSDWAIWYGKDPADKPCIAL</sequence>
<feature type="region of interest" description="Disordered" evidence="1">
    <location>
        <begin position="1"/>
        <end position="46"/>
    </location>
</feature>